<protein>
    <submittedName>
        <fullName evidence="5">CatB-related O-acetyltransferase</fullName>
    </submittedName>
</protein>
<reference evidence="5 6" key="1">
    <citation type="submission" date="2021-12" db="EMBL/GenBank/DDBJ databases">
        <title>Genome sequence of Acetobacter sicerae DmPark20a_162.</title>
        <authorList>
            <person name="Chaston J.M."/>
        </authorList>
    </citation>
    <scope>NUCLEOTIDE SEQUENCE [LARGE SCALE GENOMIC DNA]</scope>
    <source>
        <strain evidence="5 6">DmPark20a_162</strain>
    </source>
</reference>
<feature type="non-terminal residue" evidence="5">
    <location>
        <position position="1"/>
    </location>
</feature>
<dbReference type="PANTHER" id="PTHR43300">
    <property type="entry name" value="ACETYLTRANSFERASE"/>
    <property type="match status" value="1"/>
</dbReference>
<dbReference type="EMBL" id="JAJSOJ010000036">
    <property type="protein sequence ID" value="MCE0744422.1"/>
    <property type="molecule type" value="Genomic_DNA"/>
</dbReference>
<gene>
    <name evidence="5" type="ORF">LWC05_11065</name>
</gene>
<dbReference type="InterPro" id="IPR018357">
    <property type="entry name" value="Hexapep_transf_CS"/>
</dbReference>
<keyword evidence="6" id="KW-1185">Reference proteome</keyword>
<dbReference type="InterPro" id="IPR011004">
    <property type="entry name" value="Trimer_LpxA-like_sf"/>
</dbReference>
<proteinExistence type="inferred from homology"/>
<dbReference type="SUPFAM" id="SSF51161">
    <property type="entry name" value="Trimeric LpxA-like enzymes"/>
    <property type="match status" value="1"/>
</dbReference>
<evidence type="ECO:0000256" key="4">
    <source>
        <dbReference type="ARBA" id="ARBA00023315"/>
    </source>
</evidence>
<evidence type="ECO:0000256" key="2">
    <source>
        <dbReference type="ARBA" id="ARBA00022679"/>
    </source>
</evidence>
<evidence type="ECO:0000256" key="1">
    <source>
        <dbReference type="ARBA" id="ARBA00007274"/>
    </source>
</evidence>
<comment type="caution">
    <text evidence="5">The sequence shown here is derived from an EMBL/GenBank/DDBJ whole genome shotgun (WGS) entry which is preliminary data.</text>
</comment>
<dbReference type="Pfam" id="PF00132">
    <property type="entry name" value="Hexapep"/>
    <property type="match status" value="1"/>
</dbReference>
<keyword evidence="3" id="KW-0677">Repeat</keyword>
<dbReference type="CDD" id="cd03349">
    <property type="entry name" value="LbH_XAT"/>
    <property type="match status" value="1"/>
</dbReference>
<sequence length="186" mass="20875">DYTPKPFAPTREIFPSREIGDHTYGTFEIIDSNSSNDLKVGKFTSIGPQVKLIVGNHNYKFVSNYPFKSIGNDFWKPLDEIEDHLYNKKTIIGNDVWIGCGVIIKGGIVIGDGAVIAAGAVVTKDVPPYSMVGGNPAKILKYRFQENIIELLLSIKWWDWSDEKINENIECIMSENIDDFVAKFSP</sequence>
<keyword evidence="4" id="KW-0012">Acyltransferase</keyword>
<dbReference type="RefSeq" id="WP_232878192.1">
    <property type="nucleotide sequence ID" value="NZ_JAJSOJ010000036.1"/>
</dbReference>
<dbReference type="InterPro" id="IPR001451">
    <property type="entry name" value="Hexapep"/>
</dbReference>
<organism evidence="5 6">
    <name type="scientific">Acetobacter sicerae</name>
    <dbReference type="NCBI Taxonomy" id="85325"/>
    <lineage>
        <taxon>Bacteria</taxon>
        <taxon>Pseudomonadati</taxon>
        <taxon>Pseudomonadota</taxon>
        <taxon>Alphaproteobacteria</taxon>
        <taxon>Acetobacterales</taxon>
        <taxon>Acetobacteraceae</taxon>
        <taxon>Acetobacter</taxon>
    </lineage>
</organism>
<dbReference type="Proteomes" id="UP001521074">
    <property type="component" value="Unassembled WGS sequence"/>
</dbReference>
<dbReference type="Gene3D" id="2.160.10.10">
    <property type="entry name" value="Hexapeptide repeat proteins"/>
    <property type="match status" value="1"/>
</dbReference>
<keyword evidence="2" id="KW-0808">Transferase</keyword>
<evidence type="ECO:0000313" key="6">
    <source>
        <dbReference type="Proteomes" id="UP001521074"/>
    </source>
</evidence>
<name>A0ABS8VTV1_9PROT</name>
<dbReference type="PROSITE" id="PS00101">
    <property type="entry name" value="HEXAPEP_TRANSFERASES"/>
    <property type="match status" value="1"/>
</dbReference>
<accession>A0ABS8VTV1</accession>
<dbReference type="PANTHER" id="PTHR43300:SF11">
    <property type="entry name" value="ACETYLTRANSFERASE RV3034C-RELATED"/>
    <property type="match status" value="1"/>
</dbReference>
<evidence type="ECO:0000256" key="3">
    <source>
        <dbReference type="ARBA" id="ARBA00022737"/>
    </source>
</evidence>
<evidence type="ECO:0000313" key="5">
    <source>
        <dbReference type="EMBL" id="MCE0744422.1"/>
    </source>
</evidence>
<comment type="similarity">
    <text evidence="1">Belongs to the transferase hexapeptide repeat family.</text>
</comment>
<dbReference type="InterPro" id="IPR050179">
    <property type="entry name" value="Trans_hexapeptide_repeat"/>
</dbReference>